<comment type="caution">
    <text evidence="2">The sequence shown here is derived from an EMBL/GenBank/DDBJ whole genome shotgun (WGS) entry which is preliminary data.</text>
</comment>
<sequence>MQQIEIEYKILLTKDIFTQILNDYQNQILHDYIQINEYYTHPLLQQKKYMLRIRTKNNQYELTLKRPINNHRLETNIQLTKEEKDAFTHHQLKNEITQILEDEGIALTELKQQFSLTTHRYDIILPEGTLSLDENTYFNQKDYELEFEVNNEKAGYKKFLEIIKPYQLNYTHNCPSKIKRVLDSL</sequence>
<dbReference type="InterPro" id="IPR009195">
    <property type="entry name" value="Uncharacterised_YjbK"/>
</dbReference>
<dbReference type="PIRSF" id="PIRSF012526">
    <property type="entry name" value="CYTH_UCP012526"/>
    <property type="match status" value="1"/>
</dbReference>
<dbReference type="RefSeq" id="WP_066448989.1">
    <property type="nucleotide sequence ID" value="NZ_JADMQS010000002.1"/>
</dbReference>
<organism evidence="2 3">
    <name type="scientific">Longibaculum muris</name>
    <dbReference type="NCBI Taxonomy" id="1796628"/>
    <lineage>
        <taxon>Bacteria</taxon>
        <taxon>Bacillati</taxon>
        <taxon>Bacillota</taxon>
        <taxon>Erysipelotrichia</taxon>
        <taxon>Erysipelotrichales</taxon>
        <taxon>Coprobacillaceae</taxon>
        <taxon>Longibaculum</taxon>
    </lineage>
</organism>
<proteinExistence type="predicted"/>
<evidence type="ECO:0000313" key="2">
    <source>
        <dbReference type="EMBL" id="TCW01643.1"/>
    </source>
</evidence>
<evidence type="ECO:0000259" key="1">
    <source>
        <dbReference type="PROSITE" id="PS51707"/>
    </source>
</evidence>
<evidence type="ECO:0000313" key="3">
    <source>
        <dbReference type="Proteomes" id="UP000295515"/>
    </source>
</evidence>
<dbReference type="Pfam" id="PF01928">
    <property type="entry name" value="CYTH"/>
    <property type="match status" value="1"/>
</dbReference>
<feature type="domain" description="CYTH" evidence="1">
    <location>
        <begin position="3"/>
        <end position="185"/>
    </location>
</feature>
<name>A0A4R3Z716_9FIRM</name>
<reference evidence="2 3" key="1">
    <citation type="submission" date="2019-03" db="EMBL/GenBank/DDBJ databases">
        <title>Genomic Encyclopedia of Type Strains, Phase IV (KMG-IV): sequencing the most valuable type-strain genomes for metagenomic binning, comparative biology and taxonomic classification.</title>
        <authorList>
            <person name="Goeker M."/>
        </authorList>
    </citation>
    <scope>NUCLEOTIDE SEQUENCE [LARGE SCALE GENOMIC DNA]</scope>
    <source>
        <strain evidence="2 3">DSM 29487</strain>
    </source>
</reference>
<dbReference type="GeneID" id="98914583"/>
<dbReference type="PROSITE" id="PS51707">
    <property type="entry name" value="CYTH"/>
    <property type="match status" value="1"/>
</dbReference>
<dbReference type="Proteomes" id="UP000295515">
    <property type="component" value="Unassembled WGS sequence"/>
</dbReference>
<dbReference type="Gene3D" id="2.40.320.10">
    <property type="entry name" value="Hypothetical Protein Pfu-838710-001"/>
    <property type="match status" value="1"/>
</dbReference>
<dbReference type="SMART" id="SM01118">
    <property type="entry name" value="CYTH"/>
    <property type="match status" value="1"/>
</dbReference>
<dbReference type="AlphaFoldDB" id="A0A4R3Z716"/>
<dbReference type="InterPro" id="IPR023577">
    <property type="entry name" value="CYTH_domain"/>
</dbReference>
<gene>
    <name evidence="2" type="ORF">EDD60_10398</name>
</gene>
<dbReference type="SUPFAM" id="SSF55154">
    <property type="entry name" value="CYTH-like phosphatases"/>
    <property type="match status" value="1"/>
</dbReference>
<dbReference type="EMBL" id="SMCQ01000003">
    <property type="protein sequence ID" value="TCW01643.1"/>
    <property type="molecule type" value="Genomic_DNA"/>
</dbReference>
<keyword evidence="3" id="KW-1185">Reference proteome</keyword>
<dbReference type="InterPro" id="IPR033469">
    <property type="entry name" value="CYTH-like_dom_sf"/>
</dbReference>
<accession>A0A4R3Z716</accession>
<protein>
    <submittedName>
        <fullName evidence="2">Uncharacterized protein YjbK</fullName>
    </submittedName>
</protein>
<dbReference type="CDD" id="cd07762">
    <property type="entry name" value="CYTH-like_Pase_1"/>
    <property type="match status" value="1"/>
</dbReference>